<dbReference type="AlphaFoldDB" id="A0A819DBU3"/>
<dbReference type="Proteomes" id="UP000663874">
    <property type="component" value="Unassembled WGS sequence"/>
</dbReference>
<feature type="non-terminal residue" evidence="1">
    <location>
        <position position="190"/>
    </location>
</feature>
<comment type="caution">
    <text evidence="1">The sequence shown here is derived from an EMBL/GenBank/DDBJ whole genome shotgun (WGS) entry which is preliminary data.</text>
</comment>
<gene>
    <name evidence="1" type="ORF">FNK824_LOCUS16861</name>
</gene>
<reference evidence="1" key="1">
    <citation type="submission" date="2021-02" db="EMBL/GenBank/DDBJ databases">
        <authorList>
            <person name="Nowell W R."/>
        </authorList>
    </citation>
    <scope>NUCLEOTIDE SEQUENCE</scope>
</reference>
<accession>A0A819DBU3</accession>
<sequence length="190" mass="21872">MTPADEAATPEIKLLFRRRPEEAKARFVAAGHSVEWQKHAAGRAVKIAAHNLAYCKPFDNMNTAYQTITQAIELRDSQHMSQIKYFLDKARETNDASYLLRAYTAETDFYRRLNVRSAQLNATRGHPDPNLYLKEWTFAYNAQLLKDPTFQTFHWTGETYRGMVITAQEYKLYNRVGCGVVNHAFLSTSK</sequence>
<evidence type="ECO:0000313" key="1">
    <source>
        <dbReference type="EMBL" id="CAF3832873.1"/>
    </source>
</evidence>
<organism evidence="1 2">
    <name type="scientific">Rotaria sordida</name>
    <dbReference type="NCBI Taxonomy" id="392033"/>
    <lineage>
        <taxon>Eukaryota</taxon>
        <taxon>Metazoa</taxon>
        <taxon>Spiralia</taxon>
        <taxon>Gnathifera</taxon>
        <taxon>Rotifera</taxon>
        <taxon>Eurotatoria</taxon>
        <taxon>Bdelloidea</taxon>
        <taxon>Philodinida</taxon>
        <taxon>Philodinidae</taxon>
        <taxon>Rotaria</taxon>
    </lineage>
</organism>
<name>A0A819DBU3_9BILA</name>
<protein>
    <submittedName>
        <fullName evidence="1">Uncharacterized protein</fullName>
    </submittedName>
</protein>
<proteinExistence type="predicted"/>
<evidence type="ECO:0000313" key="2">
    <source>
        <dbReference type="Proteomes" id="UP000663874"/>
    </source>
</evidence>
<dbReference type="EMBL" id="CAJOBE010002607">
    <property type="protein sequence ID" value="CAF3832873.1"/>
    <property type="molecule type" value="Genomic_DNA"/>
</dbReference>